<dbReference type="Gene3D" id="3.20.20.450">
    <property type="entry name" value="EAL domain"/>
    <property type="match status" value="1"/>
</dbReference>
<evidence type="ECO:0000313" key="4">
    <source>
        <dbReference type="Proteomes" id="UP001597295"/>
    </source>
</evidence>
<protein>
    <submittedName>
        <fullName evidence="3">EAL domain-containing protein</fullName>
    </submittedName>
</protein>
<dbReference type="InterPro" id="IPR001633">
    <property type="entry name" value="EAL_dom"/>
</dbReference>
<keyword evidence="4" id="KW-1185">Reference proteome</keyword>
<dbReference type="SMART" id="SM00052">
    <property type="entry name" value="EAL"/>
    <property type="match status" value="1"/>
</dbReference>
<reference evidence="4" key="1">
    <citation type="journal article" date="2019" name="Int. J. Syst. Evol. Microbiol.">
        <title>The Global Catalogue of Microorganisms (GCM) 10K type strain sequencing project: providing services to taxonomists for standard genome sequencing and annotation.</title>
        <authorList>
            <consortium name="The Broad Institute Genomics Platform"/>
            <consortium name="The Broad Institute Genome Sequencing Center for Infectious Disease"/>
            <person name="Wu L."/>
            <person name="Ma J."/>
        </authorList>
    </citation>
    <scope>NUCLEOTIDE SEQUENCE [LARGE SCALE GENOMIC DNA]</scope>
    <source>
        <strain evidence="4">CGMCC 1.19062</strain>
    </source>
</reference>
<dbReference type="InterPro" id="IPR035919">
    <property type="entry name" value="EAL_sf"/>
</dbReference>
<gene>
    <name evidence="3" type="ORF">ACFSM5_18465</name>
</gene>
<feature type="transmembrane region" description="Helical" evidence="1">
    <location>
        <begin position="45"/>
        <end position="65"/>
    </location>
</feature>
<dbReference type="InterPro" id="IPR050706">
    <property type="entry name" value="Cyclic-di-GMP_PDE-like"/>
</dbReference>
<keyword evidence="1" id="KW-0472">Membrane</keyword>
<dbReference type="EMBL" id="JBHUIP010000014">
    <property type="protein sequence ID" value="MFD2264896.1"/>
    <property type="molecule type" value="Genomic_DNA"/>
</dbReference>
<sequence length="325" mass="35952">MSMVALEDKMNTERTFWILGVGIVAALIVATQTAAEIFIGPVKAYWSYVGIGMGLSFAALGWFGAKWRKVRQRQTRQDTQGEFVRKVLDEKSYTLLYQPICDINTGAILACEALVRLRQDDGSLSSPYPLLSAAAVSEMGPTVGCAILDQLAVDWRHHRLQLPVTLNLSVRELRNSRLTARLIAHRGLPLNIEVTENAFLDDAGVVERLRMLRALGYKIYLDDFGTGFSSMTHLAEMPIDAVKLDRTLVHRLPESSKHRSISRAIVHMAQGLGLRTVAEGVETMAELAELKAIGCDTVQGYLYAHPMEARELAHRVELGLPLLAA</sequence>
<keyword evidence="1" id="KW-0812">Transmembrane</keyword>
<evidence type="ECO:0000259" key="2">
    <source>
        <dbReference type="PROSITE" id="PS50883"/>
    </source>
</evidence>
<feature type="domain" description="EAL" evidence="2">
    <location>
        <begin position="77"/>
        <end position="320"/>
    </location>
</feature>
<organism evidence="3 4">
    <name type="scientific">Lacibacterium aquatile</name>
    <dbReference type="NCBI Taxonomy" id="1168082"/>
    <lineage>
        <taxon>Bacteria</taxon>
        <taxon>Pseudomonadati</taxon>
        <taxon>Pseudomonadota</taxon>
        <taxon>Alphaproteobacteria</taxon>
        <taxon>Rhodospirillales</taxon>
        <taxon>Rhodospirillaceae</taxon>
    </lineage>
</organism>
<proteinExistence type="predicted"/>
<dbReference type="Proteomes" id="UP001597295">
    <property type="component" value="Unassembled WGS sequence"/>
</dbReference>
<dbReference type="SUPFAM" id="SSF141868">
    <property type="entry name" value="EAL domain-like"/>
    <property type="match status" value="1"/>
</dbReference>
<evidence type="ECO:0000256" key="1">
    <source>
        <dbReference type="SAM" id="Phobius"/>
    </source>
</evidence>
<accession>A0ABW5DWS6</accession>
<name>A0ABW5DWS6_9PROT</name>
<dbReference type="RefSeq" id="WP_379878031.1">
    <property type="nucleotide sequence ID" value="NZ_JBHUIP010000014.1"/>
</dbReference>
<dbReference type="PROSITE" id="PS50883">
    <property type="entry name" value="EAL"/>
    <property type="match status" value="1"/>
</dbReference>
<dbReference type="PANTHER" id="PTHR33121">
    <property type="entry name" value="CYCLIC DI-GMP PHOSPHODIESTERASE PDEF"/>
    <property type="match status" value="1"/>
</dbReference>
<dbReference type="PANTHER" id="PTHR33121:SF70">
    <property type="entry name" value="SIGNALING PROTEIN YKOW"/>
    <property type="match status" value="1"/>
</dbReference>
<dbReference type="CDD" id="cd01948">
    <property type="entry name" value="EAL"/>
    <property type="match status" value="1"/>
</dbReference>
<evidence type="ECO:0000313" key="3">
    <source>
        <dbReference type="EMBL" id="MFD2264896.1"/>
    </source>
</evidence>
<keyword evidence="1" id="KW-1133">Transmembrane helix</keyword>
<dbReference type="Pfam" id="PF00563">
    <property type="entry name" value="EAL"/>
    <property type="match status" value="1"/>
</dbReference>
<comment type="caution">
    <text evidence="3">The sequence shown here is derived from an EMBL/GenBank/DDBJ whole genome shotgun (WGS) entry which is preliminary data.</text>
</comment>